<dbReference type="Gene3D" id="3.30.420.10">
    <property type="entry name" value="Ribonuclease H-like superfamily/Ribonuclease H"/>
    <property type="match status" value="1"/>
</dbReference>
<gene>
    <name evidence="7" type="primary">LOC101883804</name>
</gene>
<dbReference type="InterPro" id="IPR012337">
    <property type="entry name" value="RNaseH-like_sf"/>
</dbReference>
<dbReference type="InterPro" id="IPR005312">
    <property type="entry name" value="DUF1759"/>
</dbReference>
<dbReference type="InterPro" id="IPR036397">
    <property type="entry name" value="RNaseH_sf"/>
</dbReference>
<feature type="domain" description="CCHC-type" evidence="4">
    <location>
        <begin position="599"/>
        <end position="614"/>
    </location>
</feature>
<feature type="compositionally biased region" description="Polar residues" evidence="3">
    <location>
        <begin position="1"/>
        <end position="10"/>
    </location>
</feature>
<name>A0A8M2B461_DANRE</name>
<evidence type="ECO:0000313" key="7">
    <source>
        <dbReference type="RefSeq" id="XP_005157388.1"/>
    </source>
</evidence>
<evidence type="ECO:0000256" key="2">
    <source>
        <dbReference type="SAM" id="Coils"/>
    </source>
</evidence>
<dbReference type="Gene3D" id="1.10.340.70">
    <property type="match status" value="1"/>
</dbReference>
<evidence type="ECO:0000259" key="5">
    <source>
        <dbReference type="PROSITE" id="PS50994"/>
    </source>
</evidence>
<feature type="region of interest" description="Disordered" evidence="3">
    <location>
        <begin position="1824"/>
        <end position="1844"/>
    </location>
</feature>
<dbReference type="GO" id="GO:0008270">
    <property type="term" value="F:zinc ion binding"/>
    <property type="evidence" value="ECO:0007669"/>
    <property type="project" value="UniProtKB-KW"/>
</dbReference>
<organism evidence="6 7">
    <name type="scientific">Danio rerio</name>
    <name type="common">Zebrafish</name>
    <name type="synonym">Brachydanio rerio</name>
    <dbReference type="NCBI Taxonomy" id="7955"/>
    <lineage>
        <taxon>Eukaryota</taxon>
        <taxon>Metazoa</taxon>
        <taxon>Chordata</taxon>
        <taxon>Craniata</taxon>
        <taxon>Vertebrata</taxon>
        <taxon>Euteleostomi</taxon>
        <taxon>Actinopterygii</taxon>
        <taxon>Neopterygii</taxon>
        <taxon>Teleostei</taxon>
        <taxon>Ostariophysi</taxon>
        <taxon>Cypriniformes</taxon>
        <taxon>Danionidae</taxon>
        <taxon>Danioninae</taxon>
        <taxon>Danio</taxon>
    </lineage>
</organism>
<dbReference type="PANTHER" id="PTHR47331:SF5">
    <property type="entry name" value="RIBONUCLEASE H"/>
    <property type="match status" value="1"/>
</dbReference>
<dbReference type="InterPro" id="IPR040676">
    <property type="entry name" value="DUF5641"/>
</dbReference>
<dbReference type="SUPFAM" id="SSF53098">
    <property type="entry name" value="Ribonuclease H-like"/>
    <property type="match status" value="1"/>
</dbReference>
<dbReference type="GlyGen" id="A0A8M2B461">
    <property type="glycosylation" value="2 sites"/>
</dbReference>
<feature type="region of interest" description="Disordered" evidence="3">
    <location>
        <begin position="1"/>
        <end position="51"/>
    </location>
</feature>
<dbReference type="GeneID" id="101883804"/>
<dbReference type="InterPro" id="IPR008042">
    <property type="entry name" value="Retrotrans_Pao"/>
</dbReference>
<evidence type="ECO:0000256" key="3">
    <source>
        <dbReference type="SAM" id="MobiDB-lite"/>
    </source>
</evidence>
<dbReference type="SMART" id="SM00343">
    <property type="entry name" value="ZnF_C2HC"/>
    <property type="match status" value="2"/>
</dbReference>
<dbReference type="Proteomes" id="UP000000437">
    <property type="component" value="Chromosome 14"/>
</dbReference>
<evidence type="ECO:0000256" key="1">
    <source>
        <dbReference type="PROSITE-ProRule" id="PRU00047"/>
    </source>
</evidence>
<evidence type="ECO:0000313" key="6">
    <source>
        <dbReference type="Proteomes" id="UP000000437"/>
    </source>
</evidence>
<keyword evidence="6" id="KW-1185">Reference proteome</keyword>
<dbReference type="InterPro" id="IPR001878">
    <property type="entry name" value="Znf_CCHC"/>
</dbReference>
<dbReference type="InterPro" id="IPR043502">
    <property type="entry name" value="DNA/RNA_pol_sf"/>
</dbReference>
<dbReference type="RefSeq" id="XP_005157388.1">
    <property type="nucleotide sequence ID" value="XM_005157331.5"/>
</dbReference>
<dbReference type="InterPro" id="IPR001584">
    <property type="entry name" value="Integrase_cat-core"/>
</dbReference>
<dbReference type="OrthoDB" id="10051210at2759"/>
<dbReference type="Pfam" id="PF03564">
    <property type="entry name" value="DUF1759"/>
    <property type="match status" value="1"/>
</dbReference>
<keyword evidence="1" id="KW-0862">Zinc</keyword>
<dbReference type="Pfam" id="PF17921">
    <property type="entry name" value="Integrase_H2C2"/>
    <property type="match status" value="1"/>
</dbReference>
<dbReference type="KEGG" id="dre:101883804"/>
<evidence type="ECO:0000259" key="4">
    <source>
        <dbReference type="PROSITE" id="PS50158"/>
    </source>
</evidence>
<keyword evidence="1" id="KW-0479">Metal-binding</keyword>
<proteinExistence type="predicted"/>
<dbReference type="SUPFAM" id="SSF56672">
    <property type="entry name" value="DNA/RNA polymerases"/>
    <property type="match status" value="1"/>
</dbReference>
<dbReference type="GO" id="GO:0015074">
    <property type="term" value="P:DNA integration"/>
    <property type="evidence" value="ECO:0007669"/>
    <property type="project" value="InterPro"/>
</dbReference>
<feature type="coiled-coil region" evidence="2">
    <location>
        <begin position="226"/>
        <end position="258"/>
    </location>
</feature>
<dbReference type="CDD" id="cd01644">
    <property type="entry name" value="RT_pepA17"/>
    <property type="match status" value="1"/>
</dbReference>
<keyword evidence="2" id="KW-0175">Coiled coil</keyword>
<sequence>MMTDHGSNLCTPAKVNEQIDNVQNKEVDEEVEAQSEELDTNVRRSTRERTQTDRMLAYQREESHKAERKLMHAYEKWKAEARKARSQLKLDISESELATLIDSLEKEKDSVMNAYIKVRSNVTPPTDMRRKIDACDAVTKDIVKIAYERISGVDGGFDNETVKGHLRELLERDYARSVYGSTVSRISSKSSTPISQPSLNSILMAKRIEAAAELAAKEAEYATVIEEREQREKLRLLEEKQRKELEAQKGEFERLQAMKEVRAARARLEVYDKEETVDTVNQDEGLQQPVSPPTHKPVYLSSVNPTPNISSQSPNADVSQLAQAVQDSITLNRLPMPEPTVFSGDPIHFIEWKASFQSLIDKRHISSGDKLYYLKKYVTGPALKVLDGIFYRNDEEAYKDAWKRLLDRYGQPFIIQRAFREKLACWPKIQSKDSVGLRNFSDFLNSCKDAMPHVKGLEILNDCEENRKLVSKLPDWAAARWNRQTTQTLSETQDFPTFQEFAHFMSVEAEVACNPVTSFHALHVSEPNKEKIYFKVSKPKANVFHTKTVTQHDNSKPTGKVNKPCLFCQNGEHQIHECSKFSARSLEERRQFVKDTRLCYGCLRLGHSAKDCRSRHCCNTCKGRHPTCLHDDSCNRKVRSFSAQSPENAHEGVATMSLSVESGCTPVNTSMIVPVWLSTHKDPVSEKLVYALLDTQSDSVFIECAVCKSLKVDSCPVTLKLTTLVGKDSLMSSERISGLRVRGFNSSLIIDLPPAYTKECIPVDHAHIPTMETASHWKHLATLADKIPPLQNCEVGLLIGYNCSRALAPREVILGTENEPYAVRTDLGWSIIGPYFTHFEPQSSAAMCHRVSIKEIPAVTPTDVIKVLESDFKDTEGHTKVTSQEDIMFLRKLEENIRLNKDSHLEMPLPFRKRPYLPDNKPLAVIRLQHLKRRLMRDQEYREHYVTFMEEVIEKGNAEQVFEEGREGERWYIPHHGVYHSKKPGKLRIVFDCSARYKGTSLNDHLLTGPDLMNSLTGILLRFRQYPVALMCDVEKMFHQFHVDHADRDYLRFLWWRNGDFNSQPQTFRMTVHLFGASSSPGCANYGLKHLAREGERLYPLGSQFIMQDFYMDDGVSSIESTEKAIKLAEEARQLCALGSLRLHKFVSNDKEVLKTIPPSECAVDVTAVDLALTDQPLERALGIYWSLEQDNFKFRITVKDQPATRRGILSIVASLFDPLGFLAPFVLKGKTILQEMCRSGMGWDDNLPADLQSAWEHWKADLVNLEKIEVPRCIVPSGFGRIIRREIHHFSDASMSGYGQCSYLRLENEQGDISCSLLMAKSRVAPLKITTIPRLELAAAVVSVAVNDMLKEEMNLADAEAFFWTDSQVVLGYINNEARRFHTFVANRVQRIHRTTTPQQWRYICSDENPADYASRGLSVNNLVTSNWFRGPKVLWEKQIPAPMEISKQLPIGDPEVKKVQSLNTQTVQYSCLSDRLTKLSSWSKAIQAVARLIRRVRKDKSHNHSTLAERNDAQCIIIKDLQKQTYAEEITLLRKGKRLPRSNRLYNLDTFVDQDGLLKVGGRLCEASIPNAVKYPVILPKEHQLTKLLIADCHEKMAHQGKGMTINEIRSRGFWITGVNRTVASFVRQCVRCRKLRGPTEEQKMANLPSERIEPSPPFTYSGMDVFGPFITSKGRKSNKRYGLLFTCFCCRAIHIEMLDDMSTDAFINGLRCFIAIRGAVHHIRCDQGSNFIGARNELTKAMEEIDTNRLVTFLAEKQCDFVFNAPHSSHTGRVWERQIRTVRSVLRSTLSQSSGRLDDSSLRTFFYEAMSIVNSRPLTVDSLTDPSSPEPLTPNHLLTLKPTQALPPPGKFVREDVYARKRWRHVQYLAEQFWGRWHKEYVSNITTRQCWHTPRRNMQVGDIVLERAVDLPRNEWRLARIIEAVTDKDGLVRRVKIQFGDRNLGKDGKRPHKPSVVERPVQKLVLLMEAA</sequence>
<feature type="compositionally biased region" description="Acidic residues" evidence="3">
    <location>
        <begin position="27"/>
        <end position="39"/>
    </location>
</feature>
<dbReference type="PROSITE" id="PS50158">
    <property type="entry name" value="ZF_CCHC"/>
    <property type="match status" value="1"/>
</dbReference>
<feature type="domain" description="Integrase catalytic" evidence="5">
    <location>
        <begin position="1656"/>
        <end position="1845"/>
    </location>
</feature>
<feature type="compositionally biased region" description="Basic and acidic residues" evidence="3">
    <location>
        <begin position="40"/>
        <end position="51"/>
    </location>
</feature>
<dbReference type="PROSITE" id="PS50994">
    <property type="entry name" value="INTEGRASE"/>
    <property type="match status" value="1"/>
</dbReference>
<accession>A0A8M2B461</accession>
<dbReference type="GO" id="GO:0003676">
    <property type="term" value="F:nucleic acid binding"/>
    <property type="evidence" value="ECO:0007669"/>
    <property type="project" value="InterPro"/>
</dbReference>
<keyword evidence="1" id="KW-0863">Zinc-finger</keyword>
<dbReference type="Pfam" id="PF05380">
    <property type="entry name" value="Peptidase_A17"/>
    <property type="match status" value="1"/>
</dbReference>
<protein>
    <submittedName>
        <fullName evidence="7">Uncharacterized protein isoform X1</fullName>
    </submittedName>
</protein>
<dbReference type="PANTHER" id="PTHR47331">
    <property type="entry name" value="PHD-TYPE DOMAIN-CONTAINING PROTEIN"/>
    <property type="match status" value="1"/>
</dbReference>
<dbReference type="AlphaFoldDB" id="A0A8M2B461"/>
<dbReference type="InterPro" id="IPR041588">
    <property type="entry name" value="Integrase_H2C2"/>
</dbReference>
<reference evidence="7" key="1">
    <citation type="submission" date="2025-08" db="UniProtKB">
        <authorList>
            <consortium name="RefSeq"/>
        </authorList>
    </citation>
    <scope>IDENTIFICATION</scope>
    <source>
        <strain evidence="7">Tuebingen</strain>
        <tissue evidence="7">Fibroblasts and whole tissue</tissue>
    </source>
</reference>
<dbReference type="Pfam" id="PF18701">
    <property type="entry name" value="DUF5641"/>
    <property type="match status" value="1"/>
</dbReference>